<dbReference type="Pfam" id="PF13863">
    <property type="entry name" value="DUF4200"/>
    <property type="match status" value="1"/>
</dbReference>
<comment type="caution">
    <text evidence="4">The sequence shown here is derived from an EMBL/GenBank/DDBJ whole genome shotgun (WGS) entry which is preliminary data.</text>
</comment>
<dbReference type="PANTHER" id="PTHR21683:SF2">
    <property type="entry name" value="COILED-COIL DOMAIN-CONTAINING PROTEIN 42 LIKE-2-LIKE"/>
    <property type="match status" value="1"/>
</dbReference>
<evidence type="ECO:0000313" key="4">
    <source>
        <dbReference type="EMBL" id="KAH7291965.1"/>
    </source>
</evidence>
<protein>
    <recommendedName>
        <fullName evidence="3">DUF4200 domain-containing protein</fullName>
    </recommendedName>
</protein>
<keyword evidence="5" id="KW-1185">Reference proteome</keyword>
<dbReference type="OrthoDB" id="10264298at2759"/>
<gene>
    <name evidence="4" type="ORF">KP509_29G044200</name>
</gene>
<dbReference type="InterPro" id="IPR051147">
    <property type="entry name" value="CFAP_domain-containing"/>
</dbReference>
<feature type="domain" description="DUF4200" evidence="3">
    <location>
        <begin position="32"/>
        <end position="149"/>
    </location>
</feature>
<dbReference type="PANTHER" id="PTHR21683">
    <property type="entry name" value="COILED-COIL DOMAIN-CONTAINING PROTEIN 42 LIKE-2-LIKE-RELATED"/>
    <property type="match status" value="1"/>
</dbReference>
<dbReference type="InterPro" id="IPR025252">
    <property type="entry name" value="DUF4200"/>
</dbReference>
<feature type="coiled-coil region" evidence="2">
    <location>
        <begin position="171"/>
        <end position="223"/>
    </location>
</feature>
<proteinExistence type="predicted"/>
<dbReference type="Proteomes" id="UP000825935">
    <property type="component" value="Chromosome 29"/>
</dbReference>
<evidence type="ECO:0000256" key="1">
    <source>
        <dbReference type="ARBA" id="ARBA00023054"/>
    </source>
</evidence>
<organism evidence="4 5">
    <name type="scientific">Ceratopteris richardii</name>
    <name type="common">Triangle waterfern</name>
    <dbReference type="NCBI Taxonomy" id="49495"/>
    <lineage>
        <taxon>Eukaryota</taxon>
        <taxon>Viridiplantae</taxon>
        <taxon>Streptophyta</taxon>
        <taxon>Embryophyta</taxon>
        <taxon>Tracheophyta</taxon>
        <taxon>Polypodiopsida</taxon>
        <taxon>Polypodiidae</taxon>
        <taxon>Polypodiales</taxon>
        <taxon>Pteridineae</taxon>
        <taxon>Pteridaceae</taxon>
        <taxon>Parkerioideae</taxon>
        <taxon>Ceratopteris</taxon>
    </lineage>
</organism>
<accession>A0A8T2R8S3</accession>
<dbReference type="OMA" id="CADKKRV"/>
<dbReference type="EMBL" id="CM035434">
    <property type="protein sequence ID" value="KAH7291965.1"/>
    <property type="molecule type" value="Genomic_DNA"/>
</dbReference>
<reference evidence="4" key="1">
    <citation type="submission" date="2021-08" db="EMBL/GenBank/DDBJ databases">
        <title>WGS assembly of Ceratopteris richardii.</title>
        <authorList>
            <person name="Marchant D.B."/>
            <person name="Chen G."/>
            <person name="Jenkins J."/>
            <person name="Shu S."/>
            <person name="Leebens-Mack J."/>
            <person name="Grimwood J."/>
            <person name="Schmutz J."/>
            <person name="Soltis P."/>
            <person name="Soltis D."/>
            <person name="Chen Z.-H."/>
        </authorList>
    </citation>
    <scope>NUCLEOTIDE SEQUENCE</scope>
    <source>
        <strain evidence="4">Whitten #5841</strain>
        <tissue evidence="4">Leaf</tissue>
    </source>
</reference>
<evidence type="ECO:0000259" key="3">
    <source>
        <dbReference type="Pfam" id="PF13863"/>
    </source>
</evidence>
<sequence>MQESKTRTTAMLQENKMATTAMLENALPATRLLEKCRLMFQVQEALENKKIEFAKKEEALKKREDDLRLKDRELQESLIGFSKFLQENNTKRIRAEKKSLDEARIQQEKEVEIRDLEANLEELQKEKATAKLTLERMMAYQKYLEHVLDVTQQYHEINDLLLRHSTLSSNCDDLTKHIEECTDDVEKIRADLQAYRKASHDEILSLENDIRAAKLTHEKKKKETAEIQQRLDSILEVAASKTLTHGQVCMAAENLFSRVCRCSTINHPDHTSPLRQLDVVGDYITDIYQMIRNCKGSNLRSTV</sequence>
<name>A0A8T2R8S3_CERRI</name>
<evidence type="ECO:0000256" key="2">
    <source>
        <dbReference type="SAM" id="Coils"/>
    </source>
</evidence>
<feature type="coiled-coil region" evidence="2">
    <location>
        <begin position="106"/>
        <end position="140"/>
    </location>
</feature>
<keyword evidence="1 2" id="KW-0175">Coiled coil</keyword>
<dbReference type="AlphaFoldDB" id="A0A8T2R8S3"/>
<evidence type="ECO:0000313" key="5">
    <source>
        <dbReference type="Proteomes" id="UP000825935"/>
    </source>
</evidence>
<dbReference type="GO" id="GO:0005856">
    <property type="term" value="C:cytoskeleton"/>
    <property type="evidence" value="ECO:0007669"/>
    <property type="project" value="UniProtKB-ARBA"/>
</dbReference>